<dbReference type="InterPro" id="IPR013785">
    <property type="entry name" value="Aldolase_TIM"/>
</dbReference>
<comment type="caution">
    <text evidence="5">The sequence shown here is derived from an EMBL/GenBank/DDBJ whole genome shotgun (WGS) entry which is preliminary data.</text>
</comment>
<evidence type="ECO:0000256" key="2">
    <source>
        <dbReference type="ARBA" id="ARBA00023002"/>
    </source>
</evidence>
<feature type="compositionally biased region" description="Basic and acidic residues" evidence="3">
    <location>
        <begin position="27"/>
        <end position="37"/>
    </location>
</feature>
<feature type="compositionally biased region" description="Low complexity" evidence="3">
    <location>
        <begin position="17"/>
        <end position="26"/>
    </location>
</feature>
<reference evidence="5" key="1">
    <citation type="journal article" date="2022" name="bioRxiv">
        <title>Genomics of Preaxostyla Flagellates Illuminates Evolutionary Transitions and the Path Towards Mitochondrial Loss.</title>
        <authorList>
            <person name="Novak L.V.F."/>
            <person name="Treitli S.C."/>
            <person name="Pyrih J."/>
            <person name="Halakuc P."/>
            <person name="Pipaliya S.V."/>
            <person name="Vacek V."/>
            <person name="Brzon O."/>
            <person name="Soukal P."/>
            <person name="Eme L."/>
            <person name="Dacks J.B."/>
            <person name="Karnkowska A."/>
            <person name="Elias M."/>
            <person name="Hampl V."/>
        </authorList>
    </citation>
    <scope>NUCLEOTIDE SEQUENCE</scope>
    <source>
        <strain evidence="5">RCP-MX</strain>
    </source>
</reference>
<dbReference type="Proteomes" id="UP001141327">
    <property type="component" value="Unassembled WGS sequence"/>
</dbReference>
<keyword evidence="2" id="KW-0560">Oxidoreductase</keyword>
<evidence type="ECO:0000313" key="5">
    <source>
        <dbReference type="EMBL" id="KAJ4455810.1"/>
    </source>
</evidence>
<dbReference type="PANTHER" id="PTHR43656:SF2">
    <property type="entry name" value="BINDING OXIDOREDUCTASE, PUTATIVE (AFU_ORTHOLOGUE AFUA_2G08260)-RELATED"/>
    <property type="match status" value="1"/>
</dbReference>
<protein>
    <submittedName>
        <fullName evidence="5">NADH:flavin oxidoreductase</fullName>
    </submittedName>
</protein>
<dbReference type="PANTHER" id="PTHR43656">
    <property type="entry name" value="BINDING OXIDOREDUCTASE, PUTATIVE (AFU_ORTHOLOGUE AFUA_2G08260)-RELATED"/>
    <property type="match status" value="1"/>
</dbReference>
<keyword evidence="6" id="KW-1185">Reference proteome</keyword>
<dbReference type="InterPro" id="IPR051799">
    <property type="entry name" value="NADH_flavin_oxidoreductase"/>
</dbReference>
<dbReference type="Gene3D" id="3.20.20.70">
    <property type="entry name" value="Aldolase class I"/>
    <property type="match status" value="1"/>
</dbReference>
<accession>A0ABQ8UEL7</accession>
<evidence type="ECO:0000313" key="6">
    <source>
        <dbReference type="Proteomes" id="UP001141327"/>
    </source>
</evidence>
<keyword evidence="1" id="KW-0285">Flavoprotein</keyword>
<evidence type="ECO:0000259" key="4">
    <source>
        <dbReference type="Pfam" id="PF00724"/>
    </source>
</evidence>
<dbReference type="EMBL" id="JAPMOS010000092">
    <property type="protein sequence ID" value="KAJ4455810.1"/>
    <property type="molecule type" value="Genomic_DNA"/>
</dbReference>
<dbReference type="InterPro" id="IPR001155">
    <property type="entry name" value="OxRdtase_FMN_N"/>
</dbReference>
<dbReference type="CDD" id="cd02803">
    <property type="entry name" value="OYE_like_FMN_family"/>
    <property type="match status" value="1"/>
</dbReference>
<feature type="domain" description="NADH:flavin oxidoreductase/NADH oxidase N-terminal" evidence="4">
    <location>
        <begin position="115"/>
        <end position="432"/>
    </location>
</feature>
<dbReference type="Pfam" id="PF00724">
    <property type="entry name" value="Oxidored_FMN"/>
    <property type="match status" value="1"/>
</dbReference>
<name>A0ABQ8UEL7_9EUKA</name>
<evidence type="ECO:0000256" key="3">
    <source>
        <dbReference type="SAM" id="MobiDB-lite"/>
    </source>
</evidence>
<proteinExistence type="predicted"/>
<dbReference type="SUPFAM" id="SSF51395">
    <property type="entry name" value="FMN-linked oxidoreductases"/>
    <property type="match status" value="1"/>
</dbReference>
<organism evidence="5 6">
    <name type="scientific">Paratrimastix pyriformis</name>
    <dbReference type="NCBI Taxonomy" id="342808"/>
    <lineage>
        <taxon>Eukaryota</taxon>
        <taxon>Metamonada</taxon>
        <taxon>Preaxostyla</taxon>
        <taxon>Paratrimastigidae</taxon>
        <taxon>Paratrimastix</taxon>
    </lineage>
</organism>
<evidence type="ECO:0000256" key="1">
    <source>
        <dbReference type="ARBA" id="ARBA00022630"/>
    </source>
</evidence>
<feature type="region of interest" description="Disordered" evidence="3">
    <location>
        <begin position="17"/>
        <end position="53"/>
    </location>
</feature>
<sequence>MGDEPFVLYWLVDAASSGSSTSSCSWDRTRSCKDDLSGHQLRGPPRWGDDKCHPDSQTKYEEWSLSGILSRKETAARSLPCPEIPDLSSFSPDSASSSVGSTRFSICFDTTMACFTPYVLNNVHLKNRFARSATAEFLCENGFINDRTIGFYENLAKGRLGMIITSHAAVTEQGRAAASTQILVDADDKIPGLRRLTDICHAHDTPIVIQLAHAGVVAAYPNPLKCNDMTLEDFDRLAEAFVAGARRAKEAGFDGVQLHAAHGYMLSQILSPLANKRTDRYGGTAEQRAAFPCEVVRRIRALVGPNFLVMCKINVEDFKEGGNQTADTFQILTAMQQAGLDAAELSGGFGEMGLTIRTGILPQRPNPAHPEYYHAAMAQELRRLGLRLPLILVGGVRNRARANELVSQGTVEMLSISRPLICEPDLVGMMEHDPNKLPNCQSLHSWMVMDGGVGGWMFGWMDAGGNGNGMDGRVCEPDLVGMMERDPNKLPKSTFLRWMDGCGGPIPIHTPPAHTLPMCVSCNCAIMSTSITRACPPTS</sequence>
<gene>
    <name evidence="5" type="ORF">PAPYR_9173</name>
</gene>